<dbReference type="PROSITE" id="PS01054">
    <property type="entry name" value="TRANSALDOLASE_1"/>
    <property type="match status" value="1"/>
</dbReference>
<dbReference type="PROSITE" id="PS00958">
    <property type="entry name" value="TRANSALDOLASE_2"/>
    <property type="match status" value="1"/>
</dbReference>
<organism evidence="9 10">
    <name type="scientific">Megaselia scalaris</name>
    <name type="common">Humpbacked fly</name>
    <name type="synonym">Phora scalaris</name>
    <dbReference type="NCBI Taxonomy" id="36166"/>
    <lineage>
        <taxon>Eukaryota</taxon>
        <taxon>Metazoa</taxon>
        <taxon>Ecdysozoa</taxon>
        <taxon>Arthropoda</taxon>
        <taxon>Hexapoda</taxon>
        <taxon>Insecta</taxon>
        <taxon>Pterygota</taxon>
        <taxon>Neoptera</taxon>
        <taxon>Endopterygota</taxon>
        <taxon>Diptera</taxon>
        <taxon>Brachycera</taxon>
        <taxon>Muscomorpha</taxon>
        <taxon>Platypezoidea</taxon>
        <taxon>Phoridae</taxon>
        <taxon>Megaseliini</taxon>
        <taxon>Megaselia</taxon>
    </lineage>
</organism>
<keyword evidence="10" id="KW-1185">Reference proteome</keyword>
<dbReference type="SUPFAM" id="SSF51569">
    <property type="entry name" value="Aldolase"/>
    <property type="match status" value="1"/>
</dbReference>
<dbReference type="InterPro" id="IPR018225">
    <property type="entry name" value="Transaldolase_AS"/>
</dbReference>
<comment type="catalytic activity">
    <reaction evidence="7 8">
        <text>D-sedoheptulose 7-phosphate + D-glyceraldehyde 3-phosphate = D-erythrose 4-phosphate + beta-D-fructose 6-phosphate</text>
        <dbReference type="Rhea" id="RHEA:17053"/>
        <dbReference type="ChEBI" id="CHEBI:16897"/>
        <dbReference type="ChEBI" id="CHEBI:57483"/>
        <dbReference type="ChEBI" id="CHEBI:57634"/>
        <dbReference type="ChEBI" id="CHEBI:59776"/>
        <dbReference type="EC" id="2.2.1.2"/>
    </reaction>
</comment>
<evidence type="ECO:0000256" key="7">
    <source>
        <dbReference type="ARBA" id="ARBA00048810"/>
    </source>
</evidence>
<keyword evidence="5 8" id="KW-0570">Pentose shunt</keyword>
<dbReference type="FunFam" id="3.20.20.70:FF:000088">
    <property type="entry name" value="Transaldolase"/>
    <property type="match status" value="1"/>
</dbReference>
<protein>
    <recommendedName>
        <fullName evidence="3 8">Transaldolase</fullName>
        <ecNumber evidence="3 8">2.2.1.2</ecNumber>
    </recommendedName>
</protein>
<dbReference type="GO" id="GO:0004801">
    <property type="term" value="F:transaldolase activity"/>
    <property type="evidence" value="ECO:0007669"/>
    <property type="project" value="UniProtKB-EC"/>
</dbReference>
<dbReference type="EC" id="2.2.1.2" evidence="3 8"/>
<name>T1GJA0_MEGSC</name>
<dbReference type="PANTHER" id="PTHR10683:SF18">
    <property type="entry name" value="TRANSALDOLASE"/>
    <property type="match status" value="1"/>
</dbReference>
<dbReference type="OMA" id="IVRFGCE"/>
<sequence length="298" mass="32515">MSGEPEVKKSKMANTLEQLKKLTTIVADSGDFEAMKAYKPTDATTNPSLILSAAKMEQYKGLIDKAVKHGVANGKTTEDKVSEAMDMLCVLFGCEILKIIPGRVSTEVDARLSFDREGSVQKALKLVDLYKQFGIDKERILIKLASTWEGIQAARILETEHGIHCNLTLLFSFCQAVACAEAGVTLISPFVGRILDWFVANTDTKTYAPEKDPGVISVTSIYNYYKKFGYKTVVMGASFRNVGEIKALAGCDLLTISPKLLSELEQSTDAIEHKLSVVNAKNSNVGRSPSMKLNSVGC</sequence>
<proteinExistence type="inferred from homology"/>
<dbReference type="Gene3D" id="3.20.20.70">
    <property type="entry name" value="Aldolase class I"/>
    <property type="match status" value="1"/>
</dbReference>
<keyword evidence="4 8" id="KW-0808">Transferase</keyword>
<dbReference type="InterPro" id="IPR013785">
    <property type="entry name" value="Aldolase_TIM"/>
</dbReference>
<evidence type="ECO:0000256" key="3">
    <source>
        <dbReference type="ARBA" id="ARBA00013151"/>
    </source>
</evidence>
<dbReference type="GO" id="GO:0005737">
    <property type="term" value="C:cytoplasm"/>
    <property type="evidence" value="ECO:0007669"/>
    <property type="project" value="InterPro"/>
</dbReference>
<dbReference type="CDD" id="cd00957">
    <property type="entry name" value="Transaldolase_TalAB"/>
    <property type="match status" value="1"/>
</dbReference>
<dbReference type="InterPro" id="IPR001585">
    <property type="entry name" value="TAL/FSA"/>
</dbReference>
<dbReference type="Proteomes" id="UP000015102">
    <property type="component" value="Unassembled WGS sequence"/>
</dbReference>
<evidence type="ECO:0000256" key="5">
    <source>
        <dbReference type="ARBA" id="ARBA00023126"/>
    </source>
</evidence>
<dbReference type="EMBL" id="CAQQ02197539">
    <property type="status" value="NOT_ANNOTATED_CDS"/>
    <property type="molecule type" value="Genomic_DNA"/>
</dbReference>
<dbReference type="GO" id="GO:0009052">
    <property type="term" value="P:pentose-phosphate shunt, non-oxidative branch"/>
    <property type="evidence" value="ECO:0007669"/>
    <property type="project" value="TreeGrafter"/>
</dbReference>
<keyword evidence="6" id="KW-0704">Schiff base</keyword>
<dbReference type="GO" id="GO:0005975">
    <property type="term" value="P:carbohydrate metabolic process"/>
    <property type="evidence" value="ECO:0007669"/>
    <property type="project" value="InterPro"/>
</dbReference>
<reference evidence="9" key="2">
    <citation type="submission" date="2015-06" db="UniProtKB">
        <authorList>
            <consortium name="EnsemblMetazoa"/>
        </authorList>
    </citation>
    <scope>IDENTIFICATION</scope>
</reference>
<evidence type="ECO:0000256" key="6">
    <source>
        <dbReference type="ARBA" id="ARBA00023270"/>
    </source>
</evidence>
<dbReference type="InterPro" id="IPR004730">
    <property type="entry name" value="Transaldolase_1"/>
</dbReference>
<dbReference type="EMBL" id="CAQQ02197538">
    <property type="status" value="NOT_ANNOTATED_CDS"/>
    <property type="molecule type" value="Genomic_DNA"/>
</dbReference>
<dbReference type="Pfam" id="PF00923">
    <property type="entry name" value="TAL_FSA"/>
    <property type="match status" value="1"/>
</dbReference>
<evidence type="ECO:0000313" key="10">
    <source>
        <dbReference type="Proteomes" id="UP000015102"/>
    </source>
</evidence>
<dbReference type="HOGENOM" id="CLU_047470_0_1_1"/>
<dbReference type="EnsemblMetazoa" id="MESCA003544-RA">
    <property type="protein sequence ID" value="MESCA003544-PA"/>
    <property type="gene ID" value="MESCA003544"/>
</dbReference>
<reference evidence="10" key="1">
    <citation type="submission" date="2013-02" db="EMBL/GenBank/DDBJ databases">
        <authorList>
            <person name="Hughes D."/>
        </authorList>
    </citation>
    <scope>NUCLEOTIDE SEQUENCE</scope>
    <source>
        <strain>Durham</strain>
        <strain evidence="10">NC isolate 2 -- Noor lab</strain>
    </source>
</reference>
<comment type="pathway">
    <text evidence="1 8">Carbohydrate degradation; pentose phosphate pathway; D-glyceraldehyde 3-phosphate and beta-D-fructose 6-phosphate from D-ribose 5-phosphate and D-xylulose 5-phosphate (non-oxidative stage): step 2/3.</text>
</comment>
<comment type="function">
    <text evidence="8">Catalyzes the rate-limiting step of the non-oxidative phase in the pentose phosphate pathway. Catalyzes the reversible conversion of sedheptulose-7-phosphate and D-glyceraldehyde 3-phosphate into erythrose-4-phosphate and beta-D-fructose 6-phosphate.</text>
</comment>
<evidence type="ECO:0000256" key="1">
    <source>
        <dbReference type="ARBA" id="ARBA00004857"/>
    </source>
</evidence>
<evidence type="ECO:0000256" key="2">
    <source>
        <dbReference type="ARBA" id="ARBA00008012"/>
    </source>
</evidence>
<evidence type="ECO:0000256" key="8">
    <source>
        <dbReference type="RuleBase" id="RU000501"/>
    </source>
</evidence>
<dbReference type="AlphaFoldDB" id="T1GJA0"/>
<dbReference type="STRING" id="36166.T1GJA0"/>
<dbReference type="NCBIfam" id="TIGR00874">
    <property type="entry name" value="talAB"/>
    <property type="match status" value="1"/>
</dbReference>
<dbReference type="PANTHER" id="PTHR10683">
    <property type="entry name" value="TRANSALDOLASE"/>
    <property type="match status" value="1"/>
</dbReference>
<evidence type="ECO:0000313" key="9">
    <source>
        <dbReference type="EnsemblMetazoa" id="MESCA003544-PA"/>
    </source>
</evidence>
<accession>T1GJA0</accession>
<comment type="similarity">
    <text evidence="2">Belongs to the transaldolase family. Type 1 subfamily.</text>
</comment>
<evidence type="ECO:0000256" key="4">
    <source>
        <dbReference type="ARBA" id="ARBA00022679"/>
    </source>
</evidence>
<dbReference type="UniPathway" id="UPA00115">
    <property type="reaction ID" value="UER00414"/>
</dbReference>